<organism evidence="3">
    <name type="scientific">Salpingoeca rosetta (strain ATCC 50818 / BSB-021)</name>
    <dbReference type="NCBI Taxonomy" id="946362"/>
    <lineage>
        <taxon>Eukaryota</taxon>
        <taxon>Choanoflagellata</taxon>
        <taxon>Craspedida</taxon>
        <taxon>Salpingoecidae</taxon>
        <taxon>Salpingoeca</taxon>
    </lineage>
</organism>
<keyword evidence="1" id="KW-1133">Transmembrane helix</keyword>
<evidence type="ECO:0000313" key="2">
    <source>
        <dbReference type="EMBL" id="EGD82418.1"/>
    </source>
</evidence>
<protein>
    <recommendedName>
        <fullName evidence="4">Claudin</fullName>
    </recommendedName>
</protein>
<proteinExistence type="predicted"/>
<evidence type="ECO:0000313" key="3">
    <source>
        <dbReference type="Proteomes" id="UP000007799"/>
    </source>
</evidence>
<keyword evidence="3" id="KW-1185">Reference proteome</keyword>
<feature type="transmembrane region" description="Helical" evidence="1">
    <location>
        <begin position="7"/>
        <end position="26"/>
    </location>
</feature>
<gene>
    <name evidence="2" type="ORF">PTSG_03061</name>
</gene>
<reference evidence="2" key="1">
    <citation type="submission" date="2009-08" db="EMBL/GenBank/DDBJ databases">
        <title>Annotation of Salpingoeca rosetta.</title>
        <authorList>
            <consortium name="The Broad Institute Genome Sequencing Platform"/>
            <person name="Russ C."/>
            <person name="Cuomo C."/>
            <person name="Burger G."/>
            <person name="Gray M.W."/>
            <person name="Holland P.W.H."/>
            <person name="King N."/>
            <person name="Lang F.B.F."/>
            <person name="Roger A.J."/>
            <person name="Ruiz-Trillo I."/>
            <person name="Young S.K."/>
            <person name="Zeng Q."/>
            <person name="Gargeya S."/>
            <person name="Alvarado L."/>
            <person name="Berlin A."/>
            <person name="Chapman S.B."/>
            <person name="Chen Z."/>
            <person name="Freedman E."/>
            <person name="Gellesch M."/>
            <person name="Goldberg J."/>
            <person name="Griggs A."/>
            <person name="Gujja S."/>
            <person name="Heilman E."/>
            <person name="Heiman D."/>
            <person name="Howarth C."/>
            <person name="Mehta T."/>
            <person name="Neiman D."/>
            <person name="Pearson M."/>
            <person name="Roberts A."/>
            <person name="Saif S."/>
            <person name="Shea T."/>
            <person name="Shenoy N."/>
            <person name="Sisk P."/>
            <person name="Stolte C."/>
            <person name="Sykes S."/>
            <person name="White J."/>
            <person name="Yandava C."/>
            <person name="Haas B."/>
            <person name="Nusbaum C."/>
            <person name="Birren B."/>
        </authorList>
    </citation>
    <scope>NUCLEOTIDE SEQUENCE [LARGE SCALE GENOMIC DNA]</scope>
    <source>
        <strain evidence="2">ATCC 50818</strain>
    </source>
</reference>
<dbReference type="EMBL" id="GL832961">
    <property type="protein sequence ID" value="EGD82418.1"/>
    <property type="molecule type" value="Genomic_DNA"/>
</dbReference>
<dbReference type="Gene3D" id="1.20.140.150">
    <property type="match status" value="1"/>
</dbReference>
<dbReference type="OMA" id="VYLARTC"/>
<keyword evidence="1" id="KW-0472">Membrane</keyword>
<evidence type="ECO:0008006" key="4">
    <source>
        <dbReference type="Google" id="ProtNLM"/>
    </source>
</evidence>
<evidence type="ECO:0000256" key="1">
    <source>
        <dbReference type="SAM" id="Phobius"/>
    </source>
</evidence>
<sequence length="181" mass="19644">MAFTHRGGFAVLFAILTIGVCVVALLPKVFWVEAEVKLSDDFKVQIKSSLWQQCNTTTIGNYSATECSGIRKIDFNKIKSEPSAERDGAVAGLVLGGFFALASLFGVCCRSKCATVSLLVVSLIFTAATVGCYFRYKDHSLSSEYDFIYGYWVACVACGLALFSVIGSCCMNKNAEYEILA</sequence>
<dbReference type="InParanoid" id="F2U452"/>
<dbReference type="GeneID" id="16076238"/>
<feature type="transmembrane region" description="Helical" evidence="1">
    <location>
        <begin position="89"/>
        <end position="109"/>
    </location>
</feature>
<keyword evidence="1" id="KW-0812">Transmembrane</keyword>
<feature type="transmembrane region" description="Helical" evidence="1">
    <location>
        <begin position="116"/>
        <end position="136"/>
    </location>
</feature>
<dbReference type="KEGG" id="sre:PTSG_03061"/>
<dbReference type="AlphaFoldDB" id="F2U452"/>
<name>F2U452_SALR5</name>
<dbReference type="Proteomes" id="UP000007799">
    <property type="component" value="Unassembled WGS sequence"/>
</dbReference>
<accession>F2U452</accession>
<feature type="transmembrane region" description="Helical" evidence="1">
    <location>
        <begin position="148"/>
        <end position="171"/>
    </location>
</feature>
<dbReference type="RefSeq" id="XP_004995654.1">
    <property type="nucleotide sequence ID" value="XM_004995597.1"/>
</dbReference>